<reference evidence="1 2" key="1">
    <citation type="submission" date="2024-08" db="EMBL/GenBank/DDBJ databases">
        <authorList>
            <person name="Cucini C."/>
            <person name="Frati F."/>
        </authorList>
    </citation>
    <scope>NUCLEOTIDE SEQUENCE [LARGE SCALE GENOMIC DNA]</scope>
</reference>
<comment type="caution">
    <text evidence="1">The sequence shown here is derived from an EMBL/GenBank/DDBJ whole genome shotgun (WGS) entry which is preliminary data.</text>
</comment>
<dbReference type="Proteomes" id="UP001642540">
    <property type="component" value="Unassembled WGS sequence"/>
</dbReference>
<evidence type="ECO:0000313" key="1">
    <source>
        <dbReference type="EMBL" id="CAL8131969.1"/>
    </source>
</evidence>
<accession>A0ABP1RNY1</accession>
<proteinExistence type="predicted"/>
<name>A0ABP1RNY1_9HEXA</name>
<keyword evidence="2" id="KW-1185">Reference proteome</keyword>
<gene>
    <name evidence="1" type="ORF">ODALV1_LOCUS24413</name>
</gene>
<organism evidence="1 2">
    <name type="scientific">Orchesella dallaii</name>
    <dbReference type="NCBI Taxonomy" id="48710"/>
    <lineage>
        <taxon>Eukaryota</taxon>
        <taxon>Metazoa</taxon>
        <taxon>Ecdysozoa</taxon>
        <taxon>Arthropoda</taxon>
        <taxon>Hexapoda</taxon>
        <taxon>Collembola</taxon>
        <taxon>Entomobryomorpha</taxon>
        <taxon>Entomobryoidea</taxon>
        <taxon>Orchesellidae</taxon>
        <taxon>Orchesellinae</taxon>
        <taxon>Orchesella</taxon>
    </lineage>
</organism>
<dbReference type="EMBL" id="CAXLJM020000091">
    <property type="protein sequence ID" value="CAL8131969.1"/>
    <property type="molecule type" value="Genomic_DNA"/>
</dbReference>
<evidence type="ECO:0000313" key="2">
    <source>
        <dbReference type="Proteomes" id="UP001642540"/>
    </source>
</evidence>
<sequence length="153" mass="17496">MEKFNIDAPVFVPKMGVPLNPYANEFIPLKTDQSFEKESSRFALNPEAKIFRPPVKLENVKLSPSRMGLNAGAAEFQPSKILRMVVSAEVKVLTDSKRAEEEVKVGKGELDGEQCEPGVWQYWRMSFRDGKDKKGRFFDSRTLSVDDVDWFYL</sequence>
<protein>
    <submittedName>
        <fullName evidence="1">Uncharacterized protein</fullName>
    </submittedName>
</protein>